<evidence type="ECO:0000313" key="2">
    <source>
        <dbReference type="Proteomes" id="UP001497382"/>
    </source>
</evidence>
<dbReference type="Proteomes" id="UP001497382">
    <property type="component" value="Unassembled WGS sequence"/>
</dbReference>
<protein>
    <submittedName>
        <fullName evidence="1">Uncharacterized protein</fullName>
    </submittedName>
</protein>
<comment type="caution">
    <text evidence="1">The sequence shown here is derived from an EMBL/GenBank/DDBJ whole genome shotgun (WGS) entry which is preliminary data.</text>
</comment>
<evidence type="ECO:0000313" key="1">
    <source>
        <dbReference type="EMBL" id="CAL1301308.1"/>
    </source>
</evidence>
<gene>
    <name evidence="1" type="ORF">LARSCL_LOCUS22436</name>
</gene>
<dbReference type="EMBL" id="CAXIEN010000651">
    <property type="protein sequence ID" value="CAL1301308.1"/>
    <property type="molecule type" value="Genomic_DNA"/>
</dbReference>
<reference evidence="1 2" key="1">
    <citation type="submission" date="2024-04" db="EMBL/GenBank/DDBJ databases">
        <authorList>
            <person name="Rising A."/>
            <person name="Reimegard J."/>
            <person name="Sonavane S."/>
            <person name="Akerstrom W."/>
            <person name="Nylinder S."/>
            <person name="Hedman E."/>
            <person name="Kallberg Y."/>
        </authorList>
    </citation>
    <scope>NUCLEOTIDE SEQUENCE [LARGE SCALE GENOMIC DNA]</scope>
</reference>
<name>A0AAV2C0Z9_9ARAC</name>
<accession>A0AAV2C0Z9</accession>
<dbReference type="AlphaFoldDB" id="A0AAV2C0Z9"/>
<keyword evidence="2" id="KW-1185">Reference proteome</keyword>
<organism evidence="1 2">
    <name type="scientific">Larinioides sclopetarius</name>
    <dbReference type="NCBI Taxonomy" id="280406"/>
    <lineage>
        <taxon>Eukaryota</taxon>
        <taxon>Metazoa</taxon>
        <taxon>Ecdysozoa</taxon>
        <taxon>Arthropoda</taxon>
        <taxon>Chelicerata</taxon>
        <taxon>Arachnida</taxon>
        <taxon>Araneae</taxon>
        <taxon>Araneomorphae</taxon>
        <taxon>Entelegynae</taxon>
        <taxon>Araneoidea</taxon>
        <taxon>Araneidae</taxon>
        <taxon>Larinioides</taxon>
    </lineage>
</organism>
<proteinExistence type="predicted"/>
<sequence length="122" mass="13892">MQMQQKDDPRLEPILGTNSTTTLSSIFGRKAMQMQQKDDPWIEPILGMGGQSKDFSNGNVNFKEIMLARQKEFFKIGEHIRITAKALFFLQTRFITLAINPNSSRMHTTSLGAWPSDCRLIT</sequence>